<gene>
    <name evidence="1" type="ORF">EOD40_17455</name>
</gene>
<organism evidence="1 2">
    <name type="scientific">Flavobacterium sufflavum</name>
    <dbReference type="NCBI Taxonomy" id="1921138"/>
    <lineage>
        <taxon>Bacteria</taxon>
        <taxon>Pseudomonadati</taxon>
        <taxon>Bacteroidota</taxon>
        <taxon>Flavobacteriia</taxon>
        <taxon>Flavobacteriales</taxon>
        <taxon>Flavobacteriaceae</taxon>
        <taxon>Flavobacterium</taxon>
    </lineage>
</organism>
<dbReference type="OrthoDB" id="1345237at2"/>
<dbReference type="RefSeq" id="WP_128197740.1">
    <property type="nucleotide sequence ID" value="NZ_SACJ01000017.1"/>
</dbReference>
<dbReference type="EMBL" id="SACJ01000017">
    <property type="protein sequence ID" value="RVT71197.1"/>
    <property type="molecule type" value="Genomic_DNA"/>
</dbReference>
<comment type="caution">
    <text evidence="1">The sequence shown here is derived from an EMBL/GenBank/DDBJ whole genome shotgun (WGS) entry which is preliminary data.</text>
</comment>
<proteinExistence type="predicted"/>
<sequence>MNKLQDIVDDQINKLKRCIDAIKGNDLEVKTIEIDSSYLNEKYRKTQTFSKCANFKDLYDSLPKKVPVLYWLTYDATKLENDSLNQLFEKISKIPKERKFTEIPSSRRKSSGVLYVGKVIDKFHYRFVNHLGHSVSDRTGSLQLTYWYDTERYGNLKLNYIVFKEEMKSLLGVLEIELAKELKPIVGSHKN</sequence>
<dbReference type="Proteomes" id="UP000285211">
    <property type="component" value="Unassembled WGS sequence"/>
</dbReference>
<keyword evidence="2" id="KW-1185">Reference proteome</keyword>
<protein>
    <submittedName>
        <fullName evidence="1">Uncharacterized protein</fullName>
    </submittedName>
</protein>
<evidence type="ECO:0000313" key="2">
    <source>
        <dbReference type="Proteomes" id="UP000285211"/>
    </source>
</evidence>
<reference evidence="1 2" key="1">
    <citation type="submission" date="2019-01" db="EMBL/GenBank/DDBJ databases">
        <authorList>
            <person name="Chen W.-M."/>
        </authorList>
    </citation>
    <scope>NUCLEOTIDE SEQUENCE [LARGE SCALE GENOMIC DNA]</scope>
    <source>
        <strain evidence="1 2">BBQ-12</strain>
    </source>
</reference>
<evidence type="ECO:0000313" key="1">
    <source>
        <dbReference type="EMBL" id="RVT71197.1"/>
    </source>
</evidence>
<name>A0A437KJZ2_9FLAO</name>
<accession>A0A437KJZ2</accession>
<dbReference type="AlphaFoldDB" id="A0A437KJZ2"/>